<dbReference type="InterPro" id="IPR013210">
    <property type="entry name" value="LRR_N_plant-typ"/>
</dbReference>
<evidence type="ECO:0000256" key="4">
    <source>
        <dbReference type="ARBA" id="ARBA00022692"/>
    </source>
</evidence>
<evidence type="ECO:0000256" key="2">
    <source>
        <dbReference type="ARBA" id="ARBA00022553"/>
    </source>
</evidence>
<evidence type="ECO:0000256" key="1">
    <source>
        <dbReference type="ARBA" id="ARBA00004167"/>
    </source>
</evidence>
<dbReference type="InterPro" id="IPR053059">
    <property type="entry name" value="Inactive_SerThr-Kinase_ABA"/>
</dbReference>
<evidence type="ECO:0000256" key="8">
    <source>
        <dbReference type="ARBA" id="ARBA00022840"/>
    </source>
</evidence>
<evidence type="ECO:0000313" key="15">
    <source>
        <dbReference type="EMBL" id="KAJ6419531.1"/>
    </source>
</evidence>
<feature type="signal peptide" evidence="13">
    <location>
        <begin position="1"/>
        <end position="19"/>
    </location>
</feature>
<keyword evidence="9" id="KW-1133">Transmembrane helix</keyword>
<dbReference type="SMART" id="SM00369">
    <property type="entry name" value="LRR_TYP"/>
    <property type="match status" value="6"/>
</dbReference>
<dbReference type="InterPro" id="IPR011009">
    <property type="entry name" value="Kinase-like_dom_sf"/>
</dbReference>
<accession>A0AAD6P802</accession>
<proteinExistence type="predicted"/>
<keyword evidence="4" id="KW-0812">Transmembrane</keyword>
<feature type="region of interest" description="Disordered" evidence="12">
    <location>
        <begin position="540"/>
        <end position="571"/>
    </location>
</feature>
<keyword evidence="10" id="KW-0472">Membrane</keyword>
<dbReference type="InterPro" id="IPR032675">
    <property type="entry name" value="LRR_dom_sf"/>
</dbReference>
<gene>
    <name evidence="15" type="ORF">OIU84_029602</name>
</gene>
<evidence type="ECO:0000313" key="16">
    <source>
        <dbReference type="Proteomes" id="UP001162972"/>
    </source>
</evidence>
<dbReference type="EMBL" id="JAPFFJ010000009">
    <property type="protein sequence ID" value="KAJ6419531.1"/>
    <property type="molecule type" value="Genomic_DNA"/>
</dbReference>
<keyword evidence="8" id="KW-0067">ATP-binding</keyword>
<dbReference type="SUPFAM" id="SSF56112">
    <property type="entry name" value="Protein kinase-like (PK-like)"/>
    <property type="match status" value="1"/>
</dbReference>
<evidence type="ECO:0000256" key="7">
    <source>
        <dbReference type="ARBA" id="ARBA00022741"/>
    </source>
</evidence>
<keyword evidence="2" id="KW-0597">Phosphoprotein</keyword>
<keyword evidence="7" id="KW-0547">Nucleotide-binding</keyword>
<keyword evidence="16" id="KW-1185">Reference proteome</keyword>
<keyword evidence="5 13" id="KW-0732">Signal</keyword>
<evidence type="ECO:0000256" key="13">
    <source>
        <dbReference type="SAM" id="SignalP"/>
    </source>
</evidence>
<feature type="compositionally biased region" description="Low complexity" evidence="12">
    <location>
        <begin position="560"/>
        <end position="570"/>
    </location>
</feature>
<dbReference type="FunFam" id="3.30.200.20:FF:000486">
    <property type="entry name" value="Leucine-rich repeat receptor-like protein kinase"/>
    <property type="match status" value="1"/>
</dbReference>
<evidence type="ECO:0000256" key="12">
    <source>
        <dbReference type="SAM" id="MobiDB-lite"/>
    </source>
</evidence>
<feature type="chain" id="PRO_5042224378" description="Leucine-rich repeat-containing N-terminal plant-type domain-containing protein" evidence="13">
    <location>
        <begin position="20"/>
        <end position="672"/>
    </location>
</feature>
<protein>
    <recommendedName>
        <fullName evidence="14">Leucine-rich repeat-containing N-terminal plant-type domain-containing protein</fullName>
    </recommendedName>
</protein>
<evidence type="ECO:0000256" key="10">
    <source>
        <dbReference type="ARBA" id="ARBA00023136"/>
    </source>
</evidence>
<dbReference type="PROSITE" id="PS51450">
    <property type="entry name" value="LRR"/>
    <property type="match status" value="1"/>
</dbReference>
<dbReference type="GO" id="GO:0016020">
    <property type="term" value="C:membrane"/>
    <property type="evidence" value="ECO:0007669"/>
    <property type="project" value="UniProtKB-SubCell"/>
</dbReference>
<dbReference type="AlphaFoldDB" id="A0AAD6P802"/>
<comment type="caution">
    <text evidence="15">The sequence shown here is derived from an EMBL/GenBank/DDBJ whole genome shotgun (WGS) entry which is preliminary data.</text>
</comment>
<reference evidence="15 16" key="1">
    <citation type="journal article" date="2023" name="Int. J. Mol. Sci.">
        <title>De Novo Assembly and Annotation of 11 Diverse Shrub Willow (Salix) Genomes Reveals Novel Gene Organization in Sex-Linked Regions.</title>
        <authorList>
            <person name="Hyden B."/>
            <person name="Feng K."/>
            <person name="Yates T.B."/>
            <person name="Jawdy S."/>
            <person name="Cereghino C."/>
            <person name="Smart L.B."/>
            <person name="Muchero W."/>
        </authorList>
    </citation>
    <scope>NUCLEOTIDE SEQUENCE [LARGE SCALE GENOMIC DNA]</scope>
    <source>
        <tissue evidence="15">Shoot tip</tissue>
    </source>
</reference>
<evidence type="ECO:0000259" key="14">
    <source>
        <dbReference type="Pfam" id="PF08263"/>
    </source>
</evidence>
<name>A0AAD6P802_9ROSI</name>
<keyword evidence="3" id="KW-0433">Leucine-rich repeat</keyword>
<dbReference type="Proteomes" id="UP001162972">
    <property type="component" value="Chromosome 7"/>
</dbReference>
<evidence type="ECO:0000256" key="11">
    <source>
        <dbReference type="ARBA" id="ARBA00023170"/>
    </source>
</evidence>
<dbReference type="GO" id="GO:0005524">
    <property type="term" value="F:ATP binding"/>
    <property type="evidence" value="ECO:0007669"/>
    <property type="project" value="UniProtKB-KW"/>
</dbReference>
<keyword evidence="11" id="KW-0675">Receptor</keyword>
<organism evidence="15 16">
    <name type="scientific">Salix udensis</name>
    <dbReference type="NCBI Taxonomy" id="889485"/>
    <lineage>
        <taxon>Eukaryota</taxon>
        <taxon>Viridiplantae</taxon>
        <taxon>Streptophyta</taxon>
        <taxon>Embryophyta</taxon>
        <taxon>Tracheophyta</taxon>
        <taxon>Spermatophyta</taxon>
        <taxon>Magnoliopsida</taxon>
        <taxon>eudicotyledons</taxon>
        <taxon>Gunneridae</taxon>
        <taxon>Pentapetalae</taxon>
        <taxon>rosids</taxon>
        <taxon>fabids</taxon>
        <taxon>Malpighiales</taxon>
        <taxon>Salicaceae</taxon>
        <taxon>Saliceae</taxon>
        <taxon>Salix</taxon>
    </lineage>
</organism>
<dbReference type="PANTHER" id="PTHR48003">
    <property type="entry name" value="OS07G0626500 PROTEIN"/>
    <property type="match status" value="1"/>
</dbReference>
<feature type="region of interest" description="Disordered" evidence="12">
    <location>
        <begin position="466"/>
        <end position="486"/>
    </location>
</feature>
<dbReference type="PANTHER" id="PTHR48003:SF5">
    <property type="entry name" value="OS07G0626500 PROTEIN"/>
    <property type="match status" value="1"/>
</dbReference>
<dbReference type="Pfam" id="PF12799">
    <property type="entry name" value="LRR_4"/>
    <property type="match status" value="2"/>
</dbReference>
<keyword evidence="6" id="KW-0677">Repeat</keyword>
<sequence length="672" mass="73049">MTLFTLFSTLSLLFLSTSGSDLRSLLEFKKGILSDPLDKILSKWDPSSIPDPNSCPSSWPGISCDPNSDSVIAITLDHLSLTGNLKFSTLLDLKSLQNISFSGNQFTGRIVPALGSMSSLQYLDLSDNNFSGPIPGRIAELWNLKYLNLSMNGFEGGFPVGSPVGFRNLQQLRVLDLRSNRFWGDIGGVLSELINLESVDLSDNEFFGGFSEISVENVSGLANTVHFVNLSKNKLNGGFFKADVIALFRNLEVLDLGDNEINGKMPSFGSLTNLKVLRLGNNQLFGGIPEELINGSIPLEELDLSGNGFTGSIHGTRSTTLNILNLSSNGLTGNRFSGPIPVQGNFANLRSLNLSSNELSGQLPIQLSKLTHLQYLDLSSNKFQGKITDKLPSSLIGLNMSNNNLSGNVPLNLRNKFDISSFRPGNPLLIIPNAGVGSSTNSVPDQISVHAFVVLAYQRAQRKEFHGKNDFSGQTTREDAKQGRSSQTSLFNFHSNAHRPQTSLSFSNDHLLTANSRSLSGQAEFETEIVEHDFPEGMAASSSSIPNLLDDHPTTSGKMSSPGSPLSSSPHFVEPTKLDVYSPDRLVGELSFLDSSLAFTAEELSRAPAEVLGRSSHGTLYKATLDSGHMLTVKWLRAGLVKHKKEFAKEVKKIGSLRHQNIVPLRAFYWGS</sequence>
<feature type="domain" description="Leucine-rich repeat-containing N-terminal plant-type" evidence="14">
    <location>
        <begin position="20"/>
        <end position="65"/>
    </location>
</feature>
<evidence type="ECO:0000256" key="9">
    <source>
        <dbReference type="ARBA" id="ARBA00022989"/>
    </source>
</evidence>
<evidence type="ECO:0000256" key="3">
    <source>
        <dbReference type="ARBA" id="ARBA00022614"/>
    </source>
</evidence>
<dbReference type="InterPro" id="IPR001611">
    <property type="entry name" value="Leu-rich_rpt"/>
</dbReference>
<dbReference type="InterPro" id="IPR003591">
    <property type="entry name" value="Leu-rich_rpt_typical-subtyp"/>
</dbReference>
<dbReference type="InterPro" id="IPR025875">
    <property type="entry name" value="Leu-rich_rpt_4"/>
</dbReference>
<comment type="subcellular location">
    <subcellularLocation>
        <location evidence="1">Membrane</location>
        <topology evidence="1">Single-pass membrane protein</topology>
    </subcellularLocation>
</comment>
<dbReference type="Pfam" id="PF00560">
    <property type="entry name" value="LRR_1"/>
    <property type="match status" value="3"/>
</dbReference>
<dbReference type="SUPFAM" id="SSF52058">
    <property type="entry name" value="L domain-like"/>
    <property type="match status" value="1"/>
</dbReference>
<dbReference type="Gene3D" id="3.80.10.10">
    <property type="entry name" value="Ribonuclease Inhibitor"/>
    <property type="match status" value="3"/>
</dbReference>
<dbReference type="Pfam" id="PF08263">
    <property type="entry name" value="LRRNT_2"/>
    <property type="match status" value="1"/>
</dbReference>
<evidence type="ECO:0000256" key="6">
    <source>
        <dbReference type="ARBA" id="ARBA00022737"/>
    </source>
</evidence>
<dbReference type="Gene3D" id="3.30.200.20">
    <property type="entry name" value="Phosphorylase Kinase, domain 1"/>
    <property type="match status" value="1"/>
</dbReference>
<evidence type="ECO:0000256" key="5">
    <source>
        <dbReference type="ARBA" id="ARBA00022729"/>
    </source>
</evidence>